<evidence type="ECO:0000313" key="8">
    <source>
        <dbReference type="Proteomes" id="UP001303046"/>
    </source>
</evidence>
<organism evidence="7 8">
    <name type="scientific">Necator americanus</name>
    <name type="common">Human hookworm</name>
    <dbReference type="NCBI Taxonomy" id="51031"/>
    <lineage>
        <taxon>Eukaryota</taxon>
        <taxon>Metazoa</taxon>
        <taxon>Ecdysozoa</taxon>
        <taxon>Nematoda</taxon>
        <taxon>Chromadorea</taxon>
        <taxon>Rhabditida</taxon>
        <taxon>Rhabditina</taxon>
        <taxon>Rhabditomorpha</taxon>
        <taxon>Strongyloidea</taxon>
        <taxon>Ancylostomatidae</taxon>
        <taxon>Bunostominae</taxon>
        <taxon>Necator</taxon>
    </lineage>
</organism>
<gene>
    <name evidence="7" type="primary">Necator_chrII.g8059</name>
    <name evidence="7" type="ORF">RB195_020265</name>
</gene>
<feature type="transmembrane region" description="Helical" evidence="5">
    <location>
        <begin position="260"/>
        <end position="285"/>
    </location>
</feature>
<dbReference type="InterPro" id="IPR017452">
    <property type="entry name" value="GPCR_Rhodpsn_7TM"/>
</dbReference>
<dbReference type="SUPFAM" id="SSF81321">
    <property type="entry name" value="Family A G protein-coupled receptor-like"/>
    <property type="match status" value="1"/>
</dbReference>
<dbReference type="Gene3D" id="1.20.1070.10">
    <property type="entry name" value="Rhodopsin 7-helix transmembrane proteins"/>
    <property type="match status" value="1"/>
</dbReference>
<keyword evidence="8" id="KW-1185">Reference proteome</keyword>
<keyword evidence="2 5" id="KW-0812">Transmembrane</keyword>
<evidence type="ECO:0000256" key="5">
    <source>
        <dbReference type="SAM" id="Phobius"/>
    </source>
</evidence>
<dbReference type="Pfam" id="PF00001">
    <property type="entry name" value="7tm_1"/>
    <property type="match status" value="1"/>
</dbReference>
<dbReference type="EMBL" id="JAVFWL010000002">
    <property type="protein sequence ID" value="KAK6738057.1"/>
    <property type="molecule type" value="Genomic_DNA"/>
</dbReference>
<dbReference type="PANTHER" id="PTHR46709:SF13">
    <property type="entry name" value="G-PROTEIN COUPLED RECEPTORS FAMILY 1 PROFILE DOMAIN-CONTAINING PROTEIN"/>
    <property type="match status" value="1"/>
</dbReference>
<protein>
    <recommendedName>
        <fullName evidence="6">G-protein coupled receptors family 1 profile domain-containing protein</fullName>
    </recommendedName>
</protein>
<feature type="transmembrane region" description="Helical" evidence="5">
    <location>
        <begin position="208"/>
        <end position="228"/>
    </location>
</feature>
<dbReference type="Proteomes" id="UP001303046">
    <property type="component" value="Unassembled WGS sequence"/>
</dbReference>
<accession>A0ABR1CJU5</accession>
<proteinExistence type="predicted"/>
<reference evidence="7 8" key="1">
    <citation type="submission" date="2023-08" db="EMBL/GenBank/DDBJ databases">
        <title>A Necator americanus chromosomal reference genome.</title>
        <authorList>
            <person name="Ilik V."/>
            <person name="Petrzelkova K.J."/>
            <person name="Pardy F."/>
            <person name="Fuh T."/>
            <person name="Niatou-Singa F.S."/>
            <person name="Gouil Q."/>
            <person name="Baker L."/>
            <person name="Ritchie M.E."/>
            <person name="Jex A.R."/>
            <person name="Gazzola D."/>
            <person name="Li H."/>
            <person name="Toshio Fujiwara R."/>
            <person name="Zhan B."/>
            <person name="Aroian R.V."/>
            <person name="Pafco B."/>
            <person name="Schwarz E.M."/>
        </authorList>
    </citation>
    <scope>NUCLEOTIDE SEQUENCE [LARGE SCALE GENOMIC DNA]</scope>
    <source>
        <strain evidence="7 8">Aroian</strain>
        <tissue evidence="7">Whole animal</tissue>
    </source>
</reference>
<evidence type="ECO:0000256" key="3">
    <source>
        <dbReference type="ARBA" id="ARBA00022989"/>
    </source>
</evidence>
<feature type="transmembrane region" description="Helical" evidence="5">
    <location>
        <begin position="110"/>
        <end position="133"/>
    </location>
</feature>
<sequence length="431" mass="49121">MNYSENEPIVLEEEDYDWWEEHCAIIPPEQSRLFLVGVAGAIIASISVVFNMFLFCILVRNRRYRSSSLIYLTFLALADTFLSAAYILLFPVNLYMDYFASDFLAAAWWSYMRIIITTSHVFISASAFLIVAAAFERYITISKIRNQFARHHRLVISAMALVFAMIAKLPMFFEVQVVPNGNCTGVTSLTAIVSEFSETEPYKSCYKFWFRSIITIVLPFILCFYLNFGIIRRLRKQHQGAKLFRFATSEHRRNIRSATLMLVFVTCTYLGSNLLNVIVYTWELIDKPSLMSDELRPFYTLSSDLVSLFTVLASACRLPIYIACNARIRCEVLDALNNCVLFRAGKDEKIKSPKNLRSRATTVRYCDTGCGFMVYEPLNKKGEARMRSVGTGLDRIVLSVAMGSMGTTGNRSLTVPSFDVTKQLLEENHES</sequence>
<feature type="transmembrane region" description="Helical" evidence="5">
    <location>
        <begin position="34"/>
        <end position="57"/>
    </location>
</feature>
<evidence type="ECO:0000256" key="2">
    <source>
        <dbReference type="ARBA" id="ARBA00022692"/>
    </source>
</evidence>
<keyword evidence="3 5" id="KW-1133">Transmembrane helix</keyword>
<comment type="caution">
    <text evidence="7">The sequence shown here is derived from an EMBL/GenBank/DDBJ whole genome shotgun (WGS) entry which is preliminary data.</text>
</comment>
<dbReference type="CDD" id="cd14978">
    <property type="entry name" value="7tmA_FMRFamide_R-like"/>
    <property type="match status" value="1"/>
</dbReference>
<comment type="subcellular location">
    <subcellularLocation>
        <location evidence="1">Membrane</location>
    </subcellularLocation>
</comment>
<feature type="transmembrane region" description="Helical" evidence="5">
    <location>
        <begin position="69"/>
        <end position="90"/>
    </location>
</feature>
<feature type="transmembrane region" description="Helical" evidence="5">
    <location>
        <begin position="154"/>
        <end position="173"/>
    </location>
</feature>
<evidence type="ECO:0000313" key="7">
    <source>
        <dbReference type="EMBL" id="KAK6738057.1"/>
    </source>
</evidence>
<dbReference type="InterPro" id="IPR000276">
    <property type="entry name" value="GPCR_Rhodpsn"/>
</dbReference>
<keyword evidence="4 5" id="KW-0472">Membrane</keyword>
<name>A0ABR1CJU5_NECAM</name>
<dbReference type="PROSITE" id="PS50262">
    <property type="entry name" value="G_PROTEIN_RECEP_F1_2"/>
    <property type="match status" value="1"/>
</dbReference>
<evidence type="ECO:0000256" key="4">
    <source>
        <dbReference type="ARBA" id="ARBA00023136"/>
    </source>
</evidence>
<evidence type="ECO:0000259" key="6">
    <source>
        <dbReference type="PROSITE" id="PS50262"/>
    </source>
</evidence>
<feature type="domain" description="G-protein coupled receptors family 1 profile" evidence="6">
    <location>
        <begin position="50"/>
        <end position="321"/>
    </location>
</feature>
<evidence type="ECO:0000256" key="1">
    <source>
        <dbReference type="ARBA" id="ARBA00004370"/>
    </source>
</evidence>
<dbReference type="PANTHER" id="PTHR46709">
    <property type="entry name" value="PROTEIN CBG23488-RELATED"/>
    <property type="match status" value="1"/>
</dbReference>